<dbReference type="PROSITE" id="PS50850">
    <property type="entry name" value="MFS"/>
    <property type="match status" value="1"/>
</dbReference>
<feature type="transmembrane region" description="Helical" evidence="6">
    <location>
        <begin position="334"/>
        <end position="355"/>
    </location>
</feature>
<evidence type="ECO:0000256" key="3">
    <source>
        <dbReference type="ARBA" id="ARBA00022692"/>
    </source>
</evidence>
<accession>A0A9X2L558</accession>
<sequence>MKNRWLIAASAVGIHISIGSVYAYSAWKMPLENTFGWSTTSTSIAFSIAIFFLGISAASLGRIIEIHGPSKGGLLSTLFFTVGLFGSALAVYLESIWLFYLFFGVISGVGLGLGYISPVSTLVKWFPDRRGLATGLAIMGFGFGGLVCAHLIDVFNPPQSEIVLPVEVTAKEYMELQSADPEQAEVLMAGVPDFYDFKANESELMRMETENMQESTAYKNLESTIAPFRTVVLYDKSAIATAFIGLGIIYLLVMLPSALYIAPPPSGYGEEFESQAKNSASKKLMNVPDVTAFEALKTPGFYGLWIMLFINVSCGIAVIATAKKMGYEMVRLSVEMSSLLVMGISLFNGIGRIVWASLSDYIGRTNTYVAFFAIQMIAFPLLANLTTQPILFMIVTFVILTCYGGGFASIPAYISDLFGLKEMPTIHGFILTAWSLAGIVGPLLNAYVYEQTKSYQQSLYIFGGAFVLALVVSLLMKIEMRRVQELAVSQNG</sequence>
<keyword evidence="2" id="KW-0813">Transport</keyword>
<dbReference type="Gene3D" id="1.20.1250.20">
    <property type="entry name" value="MFS general substrate transporter like domains"/>
    <property type="match status" value="2"/>
</dbReference>
<feature type="transmembrane region" description="Helical" evidence="6">
    <location>
        <begin position="99"/>
        <end position="119"/>
    </location>
</feature>
<dbReference type="RefSeq" id="WP_255135446.1">
    <property type="nucleotide sequence ID" value="NZ_JANDBC010000003.1"/>
</dbReference>
<evidence type="ECO:0000259" key="7">
    <source>
        <dbReference type="PROSITE" id="PS50850"/>
    </source>
</evidence>
<dbReference type="EMBL" id="JANDBC010000003">
    <property type="protein sequence ID" value="MCP9292553.1"/>
    <property type="molecule type" value="Genomic_DNA"/>
</dbReference>
<keyword evidence="9" id="KW-1185">Reference proteome</keyword>
<comment type="caution">
    <text evidence="8">The sequence shown here is derived from an EMBL/GenBank/DDBJ whole genome shotgun (WGS) entry which is preliminary data.</text>
</comment>
<feature type="transmembrane region" description="Helical" evidence="6">
    <location>
        <begin position="459"/>
        <end position="476"/>
    </location>
</feature>
<dbReference type="SUPFAM" id="SSF103473">
    <property type="entry name" value="MFS general substrate transporter"/>
    <property type="match status" value="2"/>
</dbReference>
<feature type="transmembrane region" description="Helical" evidence="6">
    <location>
        <begin position="391"/>
        <end position="414"/>
    </location>
</feature>
<dbReference type="PANTHER" id="PTHR43385:SF1">
    <property type="entry name" value="RIBOFLAVIN TRANSPORTER RIBJ"/>
    <property type="match status" value="1"/>
</dbReference>
<keyword evidence="4 6" id="KW-1133">Transmembrane helix</keyword>
<feature type="transmembrane region" description="Helical" evidence="6">
    <location>
        <begin position="131"/>
        <end position="152"/>
    </location>
</feature>
<dbReference type="InterPro" id="IPR020846">
    <property type="entry name" value="MFS_dom"/>
</dbReference>
<dbReference type="Pfam" id="PF07690">
    <property type="entry name" value="MFS_1"/>
    <property type="match status" value="2"/>
</dbReference>
<evidence type="ECO:0000256" key="2">
    <source>
        <dbReference type="ARBA" id="ARBA00022448"/>
    </source>
</evidence>
<evidence type="ECO:0000256" key="5">
    <source>
        <dbReference type="ARBA" id="ARBA00023136"/>
    </source>
</evidence>
<feature type="transmembrane region" description="Helical" evidence="6">
    <location>
        <begin position="367"/>
        <end position="385"/>
    </location>
</feature>
<dbReference type="GO" id="GO:0016020">
    <property type="term" value="C:membrane"/>
    <property type="evidence" value="ECO:0007669"/>
    <property type="project" value="UniProtKB-SubCell"/>
</dbReference>
<feature type="transmembrane region" description="Helical" evidence="6">
    <location>
        <begin position="301"/>
        <end position="322"/>
    </location>
</feature>
<comment type="subcellular location">
    <subcellularLocation>
        <location evidence="1">Membrane</location>
        <topology evidence="1">Multi-pass membrane protein</topology>
    </subcellularLocation>
</comment>
<dbReference type="InterPro" id="IPR036259">
    <property type="entry name" value="MFS_trans_sf"/>
</dbReference>
<feature type="domain" description="Major facilitator superfamily (MFS) profile" evidence="7">
    <location>
        <begin position="6"/>
        <end position="481"/>
    </location>
</feature>
<evidence type="ECO:0000313" key="9">
    <source>
        <dbReference type="Proteomes" id="UP001139125"/>
    </source>
</evidence>
<keyword evidence="5 6" id="KW-0472">Membrane</keyword>
<evidence type="ECO:0000256" key="4">
    <source>
        <dbReference type="ARBA" id="ARBA00022989"/>
    </source>
</evidence>
<dbReference type="CDD" id="cd17353">
    <property type="entry name" value="MFS_OFA_like"/>
    <property type="match status" value="1"/>
</dbReference>
<dbReference type="AlphaFoldDB" id="A0A9X2L558"/>
<dbReference type="Proteomes" id="UP001139125">
    <property type="component" value="Unassembled WGS sequence"/>
</dbReference>
<protein>
    <submittedName>
        <fullName evidence="8">OFA family MFS transporter</fullName>
    </submittedName>
</protein>
<dbReference type="PANTHER" id="PTHR43385">
    <property type="entry name" value="RIBOFLAVIN TRANSPORTER RIBJ"/>
    <property type="match status" value="1"/>
</dbReference>
<reference evidence="8" key="1">
    <citation type="submission" date="2022-06" db="EMBL/GenBank/DDBJ databases">
        <title>Gracilimonas sp. CAU 1638 isolated from sea sediment.</title>
        <authorList>
            <person name="Kim W."/>
        </authorList>
    </citation>
    <scope>NUCLEOTIDE SEQUENCE</scope>
    <source>
        <strain evidence="8">CAU 1638</strain>
    </source>
</reference>
<feature type="transmembrane region" description="Helical" evidence="6">
    <location>
        <begin position="39"/>
        <end position="60"/>
    </location>
</feature>
<evidence type="ECO:0000256" key="6">
    <source>
        <dbReference type="SAM" id="Phobius"/>
    </source>
</evidence>
<organism evidence="8 9">
    <name type="scientific">Gracilimonas sediminicola</name>
    <dbReference type="NCBI Taxonomy" id="2952158"/>
    <lineage>
        <taxon>Bacteria</taxon>
        <taxon>Pseudomonadati</taxon>
        <taxon>Balneolota</taxon>
        <taxon>Balneolia</taxon>
        <taxon>Balneolales</taxon>
        <taxon>Balneolaceae</taxon>
        <taxon>Gracilimonas</taxon>
    </lineage>
</organism>
<dbReference type="InterPro" id="IPR011701">
    <property type="entry name" value="MFS"/>
</dbReference>
<keyword evidence="3 6" id="KW-0812">Transmembrane</keyword>
<feature type="transmembrane region" description="Helical" evidence="6">
    <location>
        <begin position="426"/>
        <end position="447"/>
    </location>
</feature>
<name>A0A9X2L558_9BACT</name>
<gene>
    <name evidence="8" type="ORF">NM125_13275</name>
</gene>
<dbReference type="GO" id="GO:0022857">
    <property type="term" value="F:transmembrane transporter activity"/>
    <property type="evidence" value="ECO:0007669"/>
    <property type="project" value="InterPro"/>
</dbReference>
<feature type="transmembrane region" description="Helical" evidence="6">
    <location>
        <begin position="72"/>
        <end position="93"/>
    </location>
</feature>
<dbReference type="InterPro" id="IPR052983">
    <property type="entry name" value="MFS_Riboflavin_Transporter"/>
</dbReference>
<proteinExistence type="predicted"/>
<evidence type="ECO:0000313" key="8">
    <source>
        <dbReference type="EMBL" id="MCP9292553.1"/>
    </source>
</evidence>
<evidence type="ECO:0000256" key="1">
    <source>
        <dbReference type="ARBA" id="ARBA00004141"/>
    </source>
</evidence>
<feature type="transmembrane region" description="Helical" evidence="6">
    <location>
        <begin position="238"/>
        <end position="262"/>
    </location>
</feature>